<evidence type="ECO:0000256" key="3">
    <source>
        <dbReference type="ARBA" id="ARBA00022679"/>
    </source>
</evidence>
<keyword evidence="3 7" id="KW-0808">Transferase</keyword>
<feature type="transmembrane region" description="Helical" evidence="7">
    <location>
        <begin position="20"/>
        <end position="40"/>
    </location>
</feature>
<reference evidence="8 9" key="1">
    <citation type="submission" date="2016-10" db="EMBL/GenBank/DDBJ databases">
        <authorList>
            <person name="Varghese N."/>
            <person name="Submissions S."/>
        </authorList>
    </citation>
    <scope>NUCLEOTIDE SEQUENCE [LARGE SCALE GENOMIC DNA]</scope>
    <source>
        <strain evidence="8 9">IBRC-M10081</strain>
    </source>
</reference>
<name>A0A662Z4A3_9STAP</name>
<keyword evidence="9" id="KW-1185">Reference proteome</keyword>
<keyword evidence="4 7" id="KW-0812">Transmembrane</keyword>
<comment type="pathway">
    <text evidence="7">Protein modification; lipoprotein biosynthesis (diacylglyceryl transfer).</text>
</comment>
<comment type="similarity">
    <text evidence="1 7">Belongs to the Lgt family.</text>
</comment>
<dbReference type="RefSeq" id="WP_091474787.1">
    <property type="nucleotide sequence ID" value="NZ_FOIT01000003.1"/>
</dbReference>
<dbReference type="InterPro" id="IPR001640">
    <property type="entry name" value="Lgt"/>
</dbReference>
<feature type="transmembrane region" description="Helical" evidence="7">
    <location>
        <begin position="179"/>
        <end position="197"/>
    </location>
</feature>
<dbReference type="PANTHER" id="PTHR30589:SF0">
    <property type="entry name" value="PHOSPHATIDYLGLYCEROL--PROLIPOPROTEIN DIACYLGLYCERYL TRANSFERASE"/>
    <property type="match status" value="1"/>
</dbReference>
<keyword evidence="5 7" id="KW-1133">Transmembrane helix</keyword>
<evidence type="ECO:0000256" key="2">
    <source>
        <dbReference type="ARBA" id="ARBA00022475"/>
    </source>
</evidence>
<dbReference type="NCBIfam" id="TIGR00544">
    <property type="entry name" value="lgt"/>
    <property type="match status" value="1"/>
</dbReference>
<comment type="subcellular location">
    <subcellularLocation>
        <location evidence="7">Cell membrane</location>
        <topology evidence="7">Multi-pass membrane protein</topology>
    </subcellularLocation>
</comment>
<evidence type="ECO:0000256" key="1">
    <source>
        <dbReference type="ARBA" id="ARBA00007150"/>
    </source>
</evidence>
<dbReference type="Proteomes" id="UP000243605">
    <property type="component" value="Unassembled WGS sequence"/>
</dbReference>
<dbReference type="AlphaFoldDB" id="A0A662Z4A3"/>
<evidence type="ECO:0000313" key="8">
    <source>
        <dbReference type="EMBL" id="SEW00641.1"/>
    </source>
</evidence>
<sequence>MLMNIQPLNPIAFSLGPLDIHWYGVLIAGGMFLAYLLANYEANRKGLPEGTFVDLMFYIIIASLVGARLYYVLFNFEYYAANPMNIIRVDQGGMAIHGGLIGGFLAGIIYSRAKGYSFMQIADVAAPSILLGQVIGRVGNFINQEAHGGEVSREFLESLFLPEFIINQMYIDGAYYHPTFLYESMWNLVGIVLILLLRPHLKIGQSILIYLIYYSVGRYFIEGMRTDSLMVTEVLRAAQMISIVIIIGAIAVWIYRNMKYDLPKYKDVNSVFKHKEKNPSTVQNGKVKGKQ</sequence>
<comment type="catalytic activity">
    <reaction evidence="7">
        <text>L-cysteinyl-[prolipoprotein] + a 1,2-diacyl-sn-glycero-3-phospho-(1'-sn-glycerol) = an S-1,2-diacyl-sn-glyceryl-L-cysteinyl-[prolipoprotein] + sn-glycerol 1-phosphate + H(+)</text>
        <dbReference type="Rhea" id="RHEA:56712"/>
        <dbReference type="Rhea" id="RHEA-COMP:14679"/>
        <dbReference type="Rhea" id="RHEA-COMP:14680"/>
        <dbReference type="ChEBI" id="CHEBI:15378"/>
        <dbReference type="ChEBI" id="CHEBI:29950"/>
        <dbReference type="ChEBI" id="CHEBI:57685"/>
        <dbReference type="ChEBI" id="CHEBI:64716"/>
        <dbReference type="ChEBI" id="CHEBI:140658"/>
        <dbReference type="EC" id="2.5.1.145"/>
    </reaction>
</comment>
<feature type="transmembrane region" description="Helical" evidence="7">
    <location>
        <begin position="52"/>
        <end position="74"/>
    </location>
</feature>
<dbReference type="HAMAP" id="MF_01147">
    <property type="entry name" value="Lgt"/>
    <property type="match status" value="1"/>
</dbReference>
<evidence type="ECO:0000256" key="5">
    <source>
        <dbReference type="ARBA" id="ARBA00022989"/>
    </source>
</evidence>
<dbReference type="EC" id="2.5.1.145" evidence="7"/>
<organism evidence="8 9">
    <name type="scientific">Aliicoccus persicus</name>
    <dbReference type="NCBI Taxonomy" id="930138"/>
    <lineage>
        <taxon>Bacteria</taxon>
        <taxon>Bacillati</taxon>
        <taxon>Bacillota</taxon>
        <taxon>Bacilli</taxon>
        <taxon>Bacillales</taxon>
        <taxon>Staphylococcaceae</taxon>
        <taxon>Aliicoccus</taxon>
    </lineage>
</organism>
<dbReference type="GO" id="GO:0005886">
    <property type="term" value="C:plasma membrane"/>
    <property type="evidence" value="ECO:0007669"/>
    <property type="project" value="UniProtKB-SubCell"/>
</dbReference>
<dbReference type="OrthoDB" id="871140at2"/>
<dbReference type="GO" id="GO:0042158">
    <property type="term" value="P:lipoprotein biosynthetic process"/>
    <property type="evidence" value="ECO:0007669"/>
    <property type="project" value="UniProtKB-UniRule"/>
</dbReference>
<evidence type="ECO:0000256" key="7">
    <source>
        <dbReference type="HAMAP-Rule" id="MF_01147"/>
    </source>
</evidence>
<dbReference type="Pfam" id="PF01790">
    <property type="entry name" value="LGT"/>
    <property type="match status" value="1"/>
</dbReference>
<keyword evidence="2 7" id="KW-1003">Cell membrane</keyword>
<evidence type="ECO:0000313" key="9">
    <source>
        <dbReference type="Proteomes" id="UP000243605"/>
    </source>
</evidence>
<gene>
    <name evidence="7" type="primary">lgt</name>
    <name evidence="8" type="ORF">SAMN05192557_1180</name>
</gene>
<comment type="function">
    <text evidence="7">Catalyzes the transfer of the diacylglyceryl group from phosphatidylglycerol to the sulfhydryl group of the N-terminal cysteine of a prolipoprotein, the first step in the formation of mature lipoproteins.</text>
</comment>
<evidence type="ECO:0000256" key="4">
    <source>
        <dbReference type="ARBA" id="ARBA00022692"/>
    </source>
</evidence>
<feature type="transmembrane region" description="Helical" evidence="7">
    <location>
        <begin position="233"/>
        <end position="255"/>
    </location>
</feature>
<evidence type="ECO:0000256" key="6">
    <source>
        <dbReference type="ARBA" id="ARBA00023136"/>
    </source>
</evidence>
<protein>
    <recommendedName>
        <fullName evidence="7">Phosphatidylglycerol--prolipoprotein diacylglyceryl transferase</fullName>
        <ecNumber evidence="7">2.5.1.145</ecNumber>
    </recommendedName>
</protein>
<dbReference type="PROSITE" id="PS01311">
    <property type="entry name" value="LGT"/>
    <property type="match status" value="1"/>
</dbReference>
<dbReference type="UniPathway" id="UPA00664"/>
<accession>A0A662Z4A3</accession>
<dbReference type="PANTHER" id="PTHR30589">
    <property type="entry name" value="PROLIPOPROTEIN DIACYLGLYCERYL TRANSFERASE"/>
    <property type="match status" value="1"/>
</dbReference>
<feature type="binding site" evidence="7">
    <location>
        <position position="137"/>
    </location>
    <ligand>
        <name>a 1,2-diacyl-sn-glycero-3-phospho-(1'-sn-glycerol)</name>
        <dbReference type="ChEBI" id="CHEBI:64716"/>
    </ligand>
</feature>
<keyword evidence="6 7" id="KW-0472">Membrane</keyword>
<feature type="transmembrane region" description="Helical" evidence="7">
    <location>
        <begin position="203"/>
        <end position="221"/>
    </location>
</feature>
<feature type="transmembrane region" description="Helical" evidence="7">
    <location>
        <begin position="94"/>
        <end position="111"/>
    </location>
</feature>
<dbReference type="GO" id="GO:0008961">
    <property type="term" value="F:phosphatidylglycerol-prolipoprotein diacylglyceryl transferase activity"/>
    <property type="evidence" value="ECO:0007669"/>
    <property type="project" value="UniProtKB-UniRule"/>
</dbReference>
<keyword evidence="8" id="KW-0449">Lipoprotein</keyword>
<dbReference type="EMBL" id="FOIT01000003">
    <property type="protein sequence ID" value="SEW00641.1"/>
    <property type="molecule type" value="Genomic_DNA"/>
</dbReference>
<proteinExistence type="inferred from homology"/>